<reference evidence="3" key="1">
    <citation type="journal article" date="2019" name="Int. J. Syst. Evol. Microbiol.">
        <title>The Global Catalogue of Microorganisms (GCM) 10K type strain sequencing project: providing services to taxonomists for standard genome sequencing and annotation.</title>
        <authorList>
            <consortium name="The Broad Institute Genomics Platform"/>
            <consortium name="The Broad Institute Genome Sequencing Center for Infectious Disease"/>
            <person name="Wu L."/>
            <person name="Ma J."/>
        </authorList>
    </citation>
    <scope>NUCLEOTIDE SEQUENCE [LARGE SCALE GENOMIC DNA]</scope>
    <source>
        <strain evidence="3">JCM 17919</strain>
    </source>
</reference>
<evidence type="ECO:0000313" key="2">
    <source>
        <dbReference type="EMBL" id="GAA4325157.1"/>
    </source>
</evidence>
<proteinExistence type="predicted"/>
<dbReference type="PROSITE" id="PS50853">
    <property type="entry name" value="FN3"/>
    <property type="match status" value="5"/>
</dbReference>
<dbReference type="InterPro" id="IPR050617">
    <property type="entry name" value="E3_ligase_FN3/SPRY"/>
</dbReference>
<feature type="domain" description="Fibronectin type-III" evidence="1">
    <location>
        <begin position="988"/>
        <end position="1092"/>
    </location>
</feature>
<dbReference type="SUPFAM" id="SSF49265">
    <property type="entry name" value="Fibronectin type III"/>
    <property type="match status" value="3"/>
</dbReference>
<comment type="caution">
    <text evidence="2">The sequence shown here is derived from an EMBL/GenBank/DDBJ whole genome shotgun (WGS) entry which is preliminary data.</text>
</comment>
<dbReference type="NCBIfam" id="TIGR04183">
    <property type="entry name" value="Por_Secre_tail"/>
    <property type="match status" value="1"/>
</dbReference>
<protein>
    <recommendedName>
        <fullName evidence="1">Fibronectin type-III domain-containing protein</fullName>
    </recommendedName>
</protein>
<dbReference type="InterPro" id="IPR013783">
    <property type="entry name" value="Ig-like_fold"/>
</dbReference>
<keyword evidence="3" id="KW-1185">Reference proteome</keyword>
<dbReference type="PANTHER" id="PTHR24099">
    <property type="entry name" value="E3 UBIQUITIN-PROTEIN LIGASE TRIM36-RELATED"/>
    <property type="match status" value="1"/>
</dbReference>
<dbReference type="InterPro" id="IPR003961">
    <property type="entry name" value="FN3_dom"/>
</dbReference>
<dbReference type="CDD" id="cd00063">
    <property type="entry name" value="FN3"/>
    <property type="match status" value="2"/>
</dbReference>
<feature type="domain" description="Fibronectin type-III" evidence="1">
    <location>
        <begin position="567"/>
        <end position="667"/>
    </location>
</feature>
<dbReference type="Gene3D" id="2.60.40.10">
    <property type="entry name" value="Immunoglobulins"/>
    <property type="match status" value="4"/>
</dbReference>
<dbReference type="Proteomes" id="UP001501725">
    <property type="component" value="Unassembled WGS sequence"/>
</dbReference>
<dbReference type="SMART" id="SM00060">
    <property type="entry name" value="FN3"/>
    <property type="match status" value="6"/>
</dbReference>
<dbReference type="PANTHER" id="PTHR24099:SF11">
    <property type="entry name" value="FIBRONECTIN TYPE III DOMAIN-CONTAINING 3BA-RELATED"/>
    <property type="match status" value="1"/>
</dbReference>
<feature type="domain" description="Fibronectin type-III" evidence="1">
    <location>
        <begin position="778"/>
        <end position="877"/>
    </location>
</feature>
<gene>
    <name evidence="2" type="ORF">GCM10023184_12920</name>
</gene>
<organism evidence="2 3">
    <name type="scientific">Flaviaesturariibacter amylovorans</name>
    <dbReference type="NCBI Taxonomy" id="1084520"/>
    <lineage>
        <taxon>Bacteria</taxon>
        <taxon>Pseudomonadati</taxon>
        <taxon>Bacteroidota</taxon>
        <taxon>Chitinophagia</taxon>
        <taxon>Chitinophagales</taxon>
        <taxon>Chitinophagaceae</taxon>
        <taxon>Flaviaestuariibacter</taxon>
    </lineage>
</organism>
<feature type="domain" description="Fibronectin type-III" evidence="1">
    <location>
        <begin position="1704"/>
        <end position="1803"/>
    </location>
</feature>
<dbReference type="InterPro" id="IPR036116">
    <property type="entry name" value="FN3_sf"/>
</dbReference>
<dbReference type="InterPro" id="IPR026444">
    <property type="entry name" value="Secre_tail"/>
</dbReference>
<accession>A0ABP8GJE1</accession>
<dbReference type="InterPro" id="IPR008963">
    <property type="entry name" value="Purple_acid_Pase-like_N"/>
</dbReference>
<evidence type="ECO:0000313" key="3">
    <source>
        <dbReference type="Proteomes" id="UP001501725"/>
    </source>
</evidence>
<feature type="domain" description="Fibronectin type-III" evidence="1">
    <location>
        <begin position="1497"/>
        <end position="1594"/>
    </location>
</feature>
<dbReference type="RefSeq" id="WP_345254402.1">
    <property type="nucleotide sequence ID" value="NZ_BAABGY010000006.1"/>
</dbReference>
<name>A0ABP8GJE1_9BACT</name>
<dbReference type="EMBL" id="BAABGY010000006">
    <property type="protein sequence ID" value="GAA4325157.1"/>
    <property type="molecule type" value="Genomic_DNA"/>
</dbReference>
<dbReference type="SUPFAM" id="SSF49363">
    <property type="entry name" value="Purple acid phosphatase, N-terminal domain"/>
    <property type="match status" value="1"/>
</dbReference>
<sequence length="2102" mass="210435">MKKLYFFLSLLLTSITGYSQILLTERFDYPAHATNGLHAQSAGVWTLLNTGDSILIETGSLNYPGLAASVGNRVKFDAAGSDAYTGFTAQTSGSVYASFLLNVTALTGTQSTTNGGYFAGFIQAGSTTNYGATVWLRAAGTNQYQIGINTRTTASATSWLPTLYNLGTTNLVVISYDINAATATDDVARIWVNPTALGGAAPAADATAVPGTDLGTSGVGRFLLRQNDALGTPFVEFDELRVGLDYASVTPTGTTVSPTLTLTGIPVPDFGSVTVGSTSASATVNVSGANLTGAPGTITVTASSTDFQVSNDNTNFSGSTTIAFSSATLAATPVYVRFSPQSAGNKTGTVNLSGGGAVSSFTVSGTGAAIPVPAAPVATPATGVTSNGFTANWNGATGATGYRLDVYTQATGTITGGPVAVWTMPASNTSPNFTNRFADAGTTINIGNDSLVAMLAPEAPVYSTPAGVSSTPGSVGYSSVSTPNWQNGQDAKYWVINVNTTGVTNLTLSSAQGGSNTGPKNFKVQYSIGSSGTWTDVAGGTVSIPAAASAGNPATFGVLTNLALPAAVENLPLVYIRWIMTDNVSVNGSTVASGGTSRISGIEVKGNYTGNVITYVPGYQNLSVGNVTSHNVTGLSPNTTYYYVVRAENAGGTSASSNEISVLTSGGTPTLTAGTLAPFGNVCVSDTSNGAISVLLTGQNLTAGAITVGPLAGYQFGTGANNYQPTLTFNQPGGSLSRPIYVQFKPTTVGAFNGSFPISGGGASAISVAVSGQGVNTTPTVVTGSASGVTTTAATLAGSFTSRGCSNVTAYGIVYSTTNGFAPATGTSVPGTGFTGNSWTVNLSGLTPNTTYYYVAYATNAGGTAYGTQQQFTTSLNPGISASALGSFGDVCANTVSAPRSFTISGSNLTNADVVVGPFAGYTFSTTTGGTYTAILNIPQTGGTFSQEVFVKFAPTAVQPYNGNIPVNGGGIASVVNVPVTGNGVRIAPSVTTGAASNITSTSATMSGTITAAGCATVTAYGFKVSTVNGFDPTSASPSVITMGATNLSGNNFSVNMTGLTPNTTYYYVAFASNDPNATGYGQQQSFTTANPTLSATALTAFGNSCVNTTTNANSFTITGTNLVAGDITVGPLAGYSFSTTANGAYTASLTIPQTGGAFTQEVFVKFTPTSAAAFIGNIPVSGGSATAINVAASGTGINTAATVTAGTATAVTTTTATIPGTITSTGCSAVTAYGVIYSTASGFNPAVSGTNVAGAGLAGGNFTTALTGLAAGTPYYYVTYATNAGGTTYSAQGTFTTTSNATIPVAPVATAATAITGTGFTANWNAVTGATGYFLDVYTMGTGTGGSVVAGWNTDVNTAAAATADSGNVNNNGIQQLTTNTGGTISYPSGYSGTSGTPNPYSVSSNGWNGGAGTKYWQVDVNTTGATNLTVSSNQGGSNTGPKDFKIQYRVGAAGTWTDVPGGTIVIPAAAVVPGTPATWGVVTDLPLPAAVDNQPLVSLRWLMTSETSINNSTVASGGTSRISGIYVKSATGGGGPVPVYVTGYQNLNVGNVTTYAVTGLQPNTQYYYVVRATNAAGTSPNSNEIPVTTAVAPSLTATALAAFGNLCPGSTSSAASFTINGANLTNANITVGPLSGFAFSTTSGGTYTPTLTLTQAGGTFSQPVFVQFTPTAVQSYNGNIPVSGAGATAINVAASGAGANNAPTVTTGSASAITHLAATLGGTISNPGCTAVTAYGIEWSTTSGFANGTGTQAASTNLAGSSFTATLSGLTPSTVYYYKAYATNANGTGWGAQQSFTTAAGPVILLTATPLATFDSVCVGAVSAPRSFTINGSNLSTDPVTVGPLAGFSFSTTAGGVYTPSLSLAQPGGTYSQNVFVQFAPTAVQSYNGSIPVVGGGSPATFSLFTNATGKVEGPTVVTLDSSAIGIDRVTVAGRIDTFGCSAVTEYGIEYSGIPNFPGGTGTRVVASNLSGRTFSADLTGLVPGATYYYRAYARNAGSLGFGAVKSVTLPALLSGLRVFPTPATGGQELRVTLNNVSAGYHGIRVFNSIGDEVYRKDLNVQSNYINERIALPASLASGVYFIRVVSNTEVNATTRIFVR</sequence>
<evidence type="ECO:0000259" key="1">
    <source>
        <dbReference type="PROSITE" id="PS50853"/>
    </source>
</evidence>